<evidence type="ECO:0000313" key="2">
    <source>
        <dbReference type="Proteomes" id="UP001524502"/>
    </source>
</evidence>
<comment type="caution">
    <text evidence="1">The sequence shown here is derived from an EMBL/GenBank/DDBJ whole genome shotgun (WGS) entry which is preliminary data.</text>
</comment>
<dbReference type="RefSeq" id="WP_256130911.1">
    <property type="nucleotide sequence ID" value="NZ_JANFXK010000002.1"/>
</dbReference>
<sequence>MKEITMEQAIKLCKEAEEMTREQRQAAAHERLKELVAYAKQHSAFYKELYKDIGDNFTRKQLPPTSKAKLMESYESWVTDPQITYDGVYDYLHNEDTAVKSYLGKYSALTTSGTTGIPMPMVRDSYHNVIHGALMQTRLLRNVDPDIMEPKNHRIAAVVMLDPQVSSYSSFLKMARANEQYKDNLLPISLLKDPDEIARELDRFQPDLLTGYPSVMGALAEAQKKGKMNLNLQAIACSAEVLSDKVHQALTEAFGCAILNNYCSTEGGEAAMSCDKGKLHINEDWVIIEPVDKDGNPAEPGTWSQGIYITDLTNYVQPVIRYFVEDKVRITYGCQCGSTLPVMEVMGRVLENITVGGKVALSAGAEVETRLKDVTGVYSIQLLQKGERSFEIRMVAEDEEKKQLAFEDAKARLIEYFNILNCGQLEFTLGDEPPKRSAKGGKVKFLEVDF</sequence>
<dbReference type="PANTHER" id="PTHR36932">
    <property type="entry name" value="CAPSULAR POLYSACCHARIDE BIOSYNTHESIS PROTEIN"/>
    <property type="match status" value="1"/>
</dbReference>
<dbReference type="EMBL" id="JANFXK010000002">
    <property type="protein sequence ID" value="MCQ4635723.1"/>
    <property type="molecule type" value="Genomic_DNA"/>
</dbReference>
<evidence type="ECO:0008006" key="3">
    <source>
        <dbReference type="Google" id="ProtNLM"/>
    </source>
</evidence>
<dbReference type="SUPFAM" id="SSF56801">
    <property type="entry name" value="Acetyl-CoA synthetase-like"/>
    <property type="match status" value="1"/>
</dbReference>
<name>A0ABT1RKM9_9FIRM</name>
<accession>A0ABT1RKM9</accession>
<protein>
    <recommendedName>
        <fullName evidence="3">Phenylacetate--CoA ligase family protein</fullName>
    </recommendedName>
</protein>
<dbReference type="PANTHER" id="PTHR36932:SF1">
    <property type="entry name" value="CAPSULAR POLYSACCHARIDE BIOSYNTHESIS PROTEIN"/>
    <property type="match status" value="1"/>
</dbReference>
<dbReference type="InterPro" id="IPR053158">
    <property type="entry name" value="CapK_Type1_Caps_Biosynth"/>
</dbReference>
<dbReference type="InterPro" id="IPR042099">
    <property type="entry name" value="ANL_N_sf"/>
</dbReference>
<proteinExistence type="predicted"/>
<reference evidence="1 2" key="1">
    <citation type="submission" date="2022-06" db="EMBL/GenBank/DDBJ databases">
        <title>Isolation of gut microbiota from human fecal samples.</title>
        <authorList>
            <person name="Pamer E.G."/>
            <person name="Barat B."/>
            <person name="Waligurski E."/>
            <person name="Medina S."/>
            <person name="Paddock L."/>
            <person name="Mostad J."/>
        </authorList>
    </citation>
    <scope>NUCLEOTIDE SEQUENCE [LARGE SCALE GENOMIC DNA]</scope>
    <source>
        <strain evidence="1 2">SL.3.17</strain>
    </source>
</reference>
<organism evidence="1 2">
    <name type="scientific">Anaerovorax odorimutans</name>
    <dbReference type="NCBI Taxonomy" id="109327"/>
    <lineage>
        <taxon>Bacteria</taxon>
        <taxon>Bacillati</taxon>
        <taxon>Bacillota</taxon>
        <taxon>Clostridia</taxon>
        <taxon>Peptostreptococcales</taxon>
        <taxon>Anaerovoracaceae</taxon>
        <taxon>Anaerovorax</taxon>
    </lineage>
</organism>
<keyword evidence="2" id="KW-1185">Reference proteome</keyword>
<gene>
    <name evidence="1" type="ORF">NE619_03195</name>
</gene>
<dbReference type="Gene3D" id="3.40.50.12780">
    <property type="entry name" value="N-terminal domain of ligase-like"/>
    <property type="match status" value="1"/>
</dbReference>
<evidence type="ECO:0000313" key="1">
    <source>
        <dbReference type="EMBL" id="MCQ4635723.1"/>
    </source>
</evidence>
<dbReference type="Proteomes" id="UP001524502">
    <property type="component" value="Unassembled WGS sequence"/>
</dbReference>